<name>A0A6G1PWP8_CHAAH</name>
<keyword evidence="2" id="KW-1185">Reference proteome</keyword>
<dbReference type="Proteomes" id="UP000503349">
    <property type="component" value="Chromosome 10"/>
</dbReference>
<dbReference type="AlphaFoldDB" id="A0A6G1PWP8"/>
<gene>
    <name evidence="1" type="ORF">EXN66_Car010072</name>
</gene>
<dbReference type="EMBL" id="CM015721">
    <property type="protein sequence ID" value="KAF3694396.1"/>
    <property type="molecule type" value="Genomic_DNA"/>
</dbReference>
<accession>A0A6G1PWP8</accession>
<evidence type="ECO:0000313" key="1">
    <source>
        <dbReference type="EMBL" id="KAF3694396.1"/>
    </source>
</evidence>
<protein>
    <submittedName>
        <fullName evidence="1">Uncharacterized protein</fullName>
    </submittedName>
</protein>
<reference evidence="1 2" key="1">
    <citation type="submission" date="2019-02" db="EMBL/GenBank/DDBJ databases">
        <title>Opniocepnalus argus genome.</title>
        <authorList>
            <person name="Zhou C."/>
            <person name="Xiao S."/>
        </authorList>
    </citation>
    <scope>NUCLEOTIDE SEQUENCE [LARGE SCALE GENOMIC DNA]</scope>
    <source>
        <strain evidence="1">OARG1902GOOAL</strain>
        <tissue evidence="1">Muscle</tissue>
    </source>
</reference>
<evidence type="ECO:0000313" key="2">
    <source>
        <dbReference type="Proteomes" id="UP000503349"/>
    </source>
</evidence>
<reference evidence="2" key="2">
    <citation type="submission" date="2019-02" db="EMBL/GenBank/DDBJ databases">
        <title>Opniocepnalus argus Var Kimnra genome.</title>
        <authorList>
            <person name="Zhou C."/>
            <person name="Xiao S."/>
        </authorList>
    </citation>
    <scope>NUCLEOTIDE SEQUENCE [LARGE SCALE GENOMIC DNA]</scope>
</reference>
<proteinExistence type="predicted"/>
<sequence length="63" mass="7083">MSLYGLDHEQILSFSTRWFSITLGIISVLFHKFQPGFQICPADEGLTSLCQSCQSPFAHVLHV</sequence>
<organism evidence="1 2">
    <name type="scientific">Channa argus</name>
    <name type="common">Northern snakehead</name>
    <name type="synonym">Ophicephalus argus</name>
    <dbReference type="NCBI Taxonomy" id="215402"/>
    <lineage>
        <taxon>Eukaryota</taxon>
        <taxon>Metazoa</taxon>
        <taxon>Chordata</taxon>
        <taxon>Craniata</taxon>
        <taxon>Vertebrata</taxon>
        <taxon>Euteleostomi</taxon>
        <taxon>Actinopterygii</taxon>
        <taxon>Neopterygii</taxon>
        <taxon>Teleostei</taxon>
        <taxon>Neoteleostei</taxon>
        <taxon>Acanthomorphata</taxon>
        <taxon>Anabantaria</taxon>
        <taxon>Anabantiformes</taxon>
        <taxon>Channoidei</taxon>
        <taxon>Channidae</taxon>
        <taxon>Channa</taxon>
    </lineage>
</organism>